<protein>
    <submittedName>
        <fullName evidence="1">Uncharacterized protein</fullName>
    </submittedName>
</protein>
<sequence>ALIHVVRAYPYHFSIAAHRGKEKMCFKAEALVEAINKSCSIDTQCVIISSE</sequence>
<comment type="caution">
    <text evidence="1">The sequence shown here is derived from an EMBL/GenBank/DDBJ whole genome shotgun (WGS) entry which is preliminary data.</text>
</comment>
<evidence type="ECO:0000313" key="1">
    <source>
        <dbReference type="EMBL" id="KAL0199717.1"/>
    </source>
</evidence>
<dbReference type="Proteomes" id="UP001529510">
    <property type="component" value="Unassembled WGS sequence"/>
</dbReference>
<gene>
    <name evidence="1" type="ORF">M9458_002904</name>
</gene>
<reference evidence="1 2" key="1">
    <citation type="submission" date="2024-05" db="EMBL/GenBank/DDBJ databases">
        <title>Genome sequencing and assembly of Indian major carp, Cirrhinus mrigala (Hamilton, 1822).</title>
        <authorList>
            <person name="Mohindra V."/>
            <person name="Chowdhury L.M."/>
            <person name="Lal K."/>
            <person name="Jena J.K."/>
        </authorList>
    </citation>
    <scope>NUCLEOTIDE SEQUENCE [LARGE SCALE GENOMIC DNA]</scope>
    <source>
        <strain evidence="1">CM1030</strain>
        <tissue evidence="1">Blood</tissue>
    </source>
</reference>
<dbReference type="EMBL" id="JAMKFB020000002">
    <property type="protein sequence ID" value="KAL0199717.1"/>
    <property type="molecule type" value="Genomic_DNA"/>
</dbReference>
<evidence type="ECO:0000313" key="2">
    <source>
        <dbReference type="Proteomes" id="UP001529510"/>
    </source>
</evidence>
<dbReference type="AlphaFoldDB" id="A0ABD0RMG0"/>
<feature type="non-terminal residue" evidence="1">
    <location>
        <position position="1"/>
    </location>
</feature>
<proteinExistence type="predicted"/>
<accession>A0ABD0RMG0</accession>
<name>A0ABD0RMG0_CIRMR</name>
<keyword evidence="2" id="KW-1185">Reference proteome</keyword>
<organism evidence="1 2">
    <name type="scientific">Cirrhinus mrigala</name>
    <name type="common">Mrigala</name>
    <dbReference type="NCBI Taxonomy" id="683832"/>
    <lineage>
        <taxon>Eukaryota</taxon>
        <taxon>Metazoa</taxon>
        <taxon>Chordata</taxon>
        <taxon>Craniata</taxon>
        <taxon>Vertebrata</taxon>
        <taxon>Euteleostomi</taxon>
        <taxon>Actinopterygii</taxon>
        <taxon>Neopterygii</taxon>
        <taxon>Teleostei</taxon>
        <taxon>Ostariophysi</taxon>
        <taxon>Cypriniformes</taxon>
        <taxon>Cyprinidae</taxon>
        <taxon>Labeoninae</taxon>
        <taxon>Labeonini</taxon>
        <taxon>Cirrhinus</taxon>
    </lineage>
</organism>